<dbReference type="EMBL" id="GL768369">
    <property type="protein sequence ID" value="EFZ11443.1"/>
    <property type="molecule type" value="Genomic_DNA"/>
</dbReference>
<organism>
    <name type="scientific">Solenopsis invicta</name>
    <name type="common">Red imported fire ant</name>
    <name type="synonym">Solenopsis wagneri</name>
    <dbReference type="NCBI Taxonomy" id="13686"/>
    <lineage>
        <taxon>Eukaryota</taxon>
        <taxon>Metazoa</taxon>
        <taxon>Ecdysozoa</taxon>
        <taxon>Arthropoda</taxon>
        <taxon>Hexapoda</taxon>
        <taxon>Insecta</taxon>
        <taxon>Pterygota</taxon>
        <taxon>Neoptera</taxon>
        <taxon>Endopterygota</taxon>
        <taxon>Hymenoptera</taxon>
        <taxon>Apocrita</taxon>
        <taxon>Aculeata</taxon>
        <taxon>Formicoidea</taxon>
        <taxon>Formicidae</taxon>
        <taxon>Myrmicinae</taxon>
        <taxon>Solenopsis</taxon>
    </lineage>
</organism>
<accession>E9J6W0</accession>
<protein>
    <submittedName>
        <fullName evidence="1">Uncharacterized protein</fullName>
    </submittedName>
</protein>
<reference evidence="1" key="1">
    <citation type="journal article" date="2011" name="Proc. Natl. Acad. Sci. U.S.A.">
        <title>The genome of the fire ant Solenopsis invicta.</title>
        <authorList>
            <person name="Wurm Y."/>
            <person name="Wang J."/>
            <person name="Riba-Grognuz O."/>
            <person name="Corona M."/>
            <person name="Nygaard S."/>
            <person name="Hunt B.G."/>
            <person name="Ingram K.K."/>
            <person name="Falquet L."/>
            <person name="Nipitwattanaphon M."/>
            <person name="Gotzek D."/>
            <person name="Dijkstra M.B."/>
            <person name="Oettler J."/>
            <person name="Comtesse F."/>
            <person name="Shih C.J."/>
            <person name="Wu W.J."/>
            <person name="Yang C.C."/>
            <person name="Thomas J."/>
            <person name="Beaudoing E."/>
            <person name="Pradervand S."/>
            <person name="Flegel V."/>
            <person name="Cook E.D."/>
            <person name="Fabbretti R."/>
            <person name="Stockinger H."/>
            <person name="Long L."/>
            <person name="Farmerie W.G."/>
            <person name="Oakey J."/>
            <person name="Boomsma J.J."/>
            <person name="Pamilo P."/>
            <person name="Yi S.V."/>
            <person name="Heinze J."/>
            <person name="Goodisman M.A."/>
            <person name="Farinelli L."/>
            <person name="Harshman K."/>
            <person name="Hulo N."/>
            <person name="Cerutti L."/>
            <person name="Xenarios I."/>
            <person name="Shoemaker D."/>
            <person name="Keller L."/>
        </authorList>
    </citation>
    <scope>NUCLEOTIDE SEQUENCE [LARGE SCALE GENOMIC DNA]</scope>
</reference>
<feature type="non-terminal residue" evidence="1">
    <location>
        <position position="67"/>
    </location>
</feature>
<name>E9J6W0_SOLIN</name>
<sequence>MNCFLIPVTDRNTNKFFIQLFCKNVEYKCTNNIVTNNFINPLIELIKKKDIKGNNEENVIASSRRIK</sequence>
<proteinExistence type="predicted"/>
<gene>
    <name evidence="1" type="ORF">SINV_04493</name>
</gene>
<evidence type="ECO:0000313" key="1">
    <source>
        <dbReference type="EMBL" id="EFZ11443.1"/>
    </source>
</evidence>
<dbReference type="AlphaFoldDB" id="E9J6W0"/>
<dbReference type="HOGENOM" id="CLU_2815658_0_0_1"/>